<comment type="cofactor">
    <cofactor evidence="1 6">
        <name>(R)-lipoate</name>
        <dbReference type="ChEBI" id="CHEBI:83088"/>
    </cofactor>
</comment>
<reference evidence="9 10" key="1">
    <citation type="submission" date="2016-11" db="EMBL/GenBank/DDBJ databases">
        <authorList>
            <person name="Jaros S."/>
            <person name="Januszkiewicz K."/>
            <person name="Wedrychowicz H."/>
        </authorList>
    </citation>
    <scope>NUCLEOTIDE SEQUENCE [LARGE SCALE GENOMIC DNA]</scope>
    <source>
        <strain evidence="9 10">DSM 17477</strain>
    </source>
</reference>
<dbReference type="InterPro" id="IPR050743">
    <property type="entry name" value="2-oxoacid_DH_E2_comp"/>
</dbReference>
<sequence>MAQFIVMPKLGLTMTEGKICKWYKKEGDQVEKGDLLFSVETDKLTNDAEATRGGILRKILLEEGSIGVLKPVAIIGTADEDIEEMLSQAGAVVKEEKADTQVEIEEKVSEEKQAGAKRVKASPKARRLAKDLGVDLALIEGTGPGGTVSEKDVKDFSESGQVKVKSSPAAVKTAENLGVDINSIQQEGRVMKGDVIEYWNFEKLQEMAAPEEKRQEMSAMRRVISERMSESQKTAAFVNYNLSIDVRELKRFKDKLKPVVKVSYTDLIVKIVSRVLLEFPLVNSSIDDNEIITRNYVNMGVAVALDEGLIVPVVKYANVKGLAAISREIKELAGKARTNSLKPDEMSGGTFTVTNLGMFNMESFTPIINQPESAILGINSIRDVATNVDGELVFIPMMTLSLTADHRVVDGAVGARFLNRVKEYMENPSILVL</sequence>
<dbReference type="InterPro" id="IPR000089">
    <property type="entry name" value="Biotin_lipoyl"/>
</dbReference>
<dbReference type="SUPFAM" id="SSF47005">
    <property type="entry name" value="Peripheral subunit-binding domain of 2-oxo acid dehydrogenase complex"/>
    <property type="match status" value="1"/>
</dbReference>
<dbReference type="GO" id="GO:0031405">
    <property type="term" value="F:lipoic acid binding"/>
    <property type="evidence" value="ECO:0007669"/>
    <property type="project" value="TreeGrafter"/>
</dbReference>
<gene>
    <name evidence="9" type="ORF">SAMN02745751_01323</name>
</gene>
<dbReference type="CDD" id="cd06849">
    <property type="entry name" value="lipoyl_domain"/>
    <property type="match status" value="1"/>
</dbReference>
<feature type="domain" description="Peripheral subunit-binding (PSBD)" evidence="8">
    <location>
        <begin position="120"/>
        <end position="157"/>
    </location>
</feature>
<dbReference type="AlphaFoldDB" id="A0A1M6F1P9"/>
<dbReference type="InterPro" id="IPR036625">
    <property type="entry name" value="E3-bd_dom_sf"/>
</dbReference>
<dbReference type="PROSITE" id="PS50968">
    <property type="entry name" value="BIOTINYL_LIPOYL"/>
    <property type="match status" value="1"/>
</dbReference>
<dbReference type="PROSITE" id="PS51826">
    <property type="entry name" value="PSBD"/>
    <property type="match status" value="1"/>
</dbReference>
<dbReference type="Pfam" id="PF00364">
    <property type="entry name" value="Biotin_lipoyl"/>
    <property type="match status" value="1"/>
</dbReference>
<dbReference type="Gene3D" id="3.30.559.10">
    <property type="entry name" value="Chloramphenicol acetyltransferase-like domain"/>
    <property type="match status" value="1"/>
</dbReference>
<dbReference type="Pfam" id="PF00198">
    <property type="entry name" value="2-oxoacid_dh"/>
    <property type="match status" value="1"/>
</dbReference>
<dbReference type="GO" id="GO:0016407">
    <property type="term" value="F:acetyltransferase activity"/>
    <property type="evidence" value="ECO:0007669"/>
    <property type="project" value="TreeGrafter"/>
</dbReference>
<evidence type="ECO:0000313" key="10">
    <source>
        <dbReference type="Proteomes" id="UP000184052"/>
    </source>
</evidence>
<protein>
    <recommendedName>
        <fullName evidence="6">Dihydrolipoamide acetyltransferase component of pyruvate dehydrogenase complex</fullName>
        <ecNumber evidence="6">2.3.1.-</ecNumber>
    </recommendedName>
</protein>
<dbReference type="Gene3D" id="4.10.320.10">
    <property type="entry name" value="E3-binding domain"/>
    <property type="match status" value="2"/>
</dbReference>
<dbReference type="SUPFAM" id="SSF51230">
    <property type="entry name" value="Single hybrid motif"/>
    <property type="match status" value="1"/>
</dbReference>
<evidence type="ECO:0000256" key="5">
    <source>
        <dbReference type="ARBA" id="ARBA00023315"/>
    </source>
</evidence>
<feature type="domain" description="Lipoyl-binding" evidence="7">
    <location>
        <begin position="2"/>
        <end position="79"/>
    </location>
</feature>
<accession>A0A1M6F1P9</accession>
<dbReference type="EC" id="2.3.1.-" evidence="6"/>
<evidence type="ECO:0000256" key="1">
    <source>
        <dbReference type="ARBA" id="ARBA00001938"/>
    </source>
</evidence>
<dbReference type="InterPro" id="IPR004167">
    <property type="entry name" value="PSBD"/>
</dbReference>
<evidence type="ECO:0000256" key="3">
    <source>
        <dbReference type="ARBA" id="ARBA00022679"/>
    </source>
</evidence>
<dbReference type="RefSeq" id="WP_073048794.1">
    <property type="nucleotide sequence ID" value="NZ_FQZL01000008.1"/>
</dbReference>
<keyword evidence="3 6" id="KW-0808">Transferase</keyword>
<dbReference type="PANTHER" id="PTHR43178">
    <property type="entry name" value="DIHYDROLIPOAMIDE ACETYLTRANSFERASE COMPONENT OF PYRUVATE DEHYDROGENASE COMPLEX"/>
    <property type="match status" value="1"/>
</dbReference>
<dbReference type="GO" id="GO:0005737">
    <property type="term" value="C:cytoplasm"/>
    <property type="evidence" value="ECO:0007669"/>
    <property type="project" value="TreeGrafter"/>
</dbReference>
<dbReference type="SUPFAM" id="SSF52777">
    <property type="entry name" value="CoA-dependent acyltransferases"/>
    <property type="match status" value="1"/>
</dbReference>
<dbReference type="InterPro" id="IPR011053">
    <property type="entry name" value="Single_hybrid_motif"/>
</dbReference>
<keyword evidence="9" id="KW-0670">Pyruvate</keyword>
<comment type="similarity">
    <text evidence="2 6">Belongs to the 2-oxoacid dehydrogenase family.</text>
</comment>
<keyword evidence="4 6" id="KW-0450">Lipoyl</keyword>
<keyword evidence="10" id="KW-1185">Reference proteome</keyword>
<dbReference type="InterPro" id="IPR023213">
    <property type="entry name" value="CAT-like_dom_sf"/>
</dbReference>
<evidence type="ECO:0000313" key="9">
    <source>
        <dbReference type="EMBL" id="SHI91664.1"/>
    </source>
</evidence>
<dbReference type="PANTHER" id="PTHR43178:SF5">
    <property type="entry name" value="LIPOAMIDE ACYLTRANSFERASE COMPONENT OF BRANCHED-CHAIN ALPHA-KETO ACID DEHYDROGENASE COMPLEX, MITOCHONDRIAL"/>
    <property type="match status" value="1"/>
</dbReference>
<dbReference type="Proteomes" id="UP000184052">
    <property type="component" value="Unassembled WGS sequence"/>
</dbReference>
<evidence type="ECO:0000256" key="2">
    <source>
        <dbReference type="ARBA" id="ARBA00007317"/>
    </source>
</evidence>
<organism evidence="9 10">
    <name type="scientific">Dethiosulfatibacter aminovorans DSM 17477</name>
    <dbReference type="NCBI Taxonomy" id="1121476"/>
    <lineage>
        <taxon>Bacteria</taxon>
        <taxon>Bacillati</taxon>
        <taxon>Bacillota</taxon>
        <taxon>Tissierellia</taxon>
        <taxon>Dethiosulfatibacter</taxon>
    </lineage>
</organism>
<evidence type="ECO:0000256" key="6">
    <source>
        <dbReference type="RuleBase" id="RU003423"/>
    </source>
</evidence>
<dbReference type="OrthoDB" id="9805770at2"/>
<evidence type="ECO:0000259" key="7">
    <source>
        <dbReference type="PROSITE" id="PS50968"/>
    </source>
</evidence>
<evidence type="ECO:0000256" key="4">
    <source>
        <dbReference type="ARBA" id="ARBA00022823"/>
    </source>
</evidence>
<name>A0A1M6F1P9_9FIRM</name>
<dbReference type="Gene3D" id="2.40.50.100">
    <property type="match status" value="1"/>
</dbReference>
<dbReference type="InterPro" id="IPR001078">
    <property type="entry name" value="2-oxoacid_DH_actylTfrase"/>
</dbReference>
<keyword evidence="5 6" id="KW-0012">Acyltransferase</keyword>
<dbReference type="STRING" id="1121476.SAMN02745751_01323"/>
<proteinExistence type="inferred from homology"/>
<evidence type="ECO:0000259" key="8">
    <source>
        <dbReference type="PROSITE" id="PS51826"/>
    </source>
</evidence>
<dbReference type="Pfam" id="PF02817">
    <property type="entry name" value="E3_binding"/>
    <property type="match status" value="1"/>
</dbReference>
<dbReference type="EMBL" id="FQZL01000008">
    <property type="protein sequence ID" value="SHI91664.1"/>
    <property type="molecule type" value="Genomic_DNA"/>
</dbReference>